<dbReference type="CDD" id="cd03257">
    <property type="entry name" value="ABC_NikE_OppD_transporters"/>
    <property type="match status" value="1"/>
</dbReference>
<dbReference type="SUPFAM" id="SSF52540">
    <property type="entry name" value="P-loop containing nucleoside triphosphate hydrolases"/>
    <property type="match status" value="1"/>
</dbReference>
<dbReference type="InterPro" id="IPR003593">
    <property type="entry name" value="AAA+_ATPase"/>
</dbReference>
<gene>
    <name evidence="6" type="ORF">UFOPK4098_00641</name>
    <name evidence="7" type="ORF">UFOPK4347_00202</name>
</gene>
<dbReference type="InterPro" id="IPR003439">
    <property type="entry name" value="ABC_transporter-like_ATP-bd"/>
</dbReference>
<name>A0A6J7TZD9_9ZZZZ</name>
<dbReference type="GO" id="GO:0016887">
    <property type="term" value="F:ATP hydrolysis activity"/>
    <property type="evidence" value="ECO:0007669"/>
    <property type="project" value="InterPro"/>
</dbReference>
<dbReference type="InterPro" id="IPR027417">
    <property type="entry name" value="P-loop_NTPase"/>
</dbReference>
<dbReference type="GO" id="GO:0015833">
    <property type="term" value="P:peptide transport"/>
    <property type="evidence" value="ECO:0007669"/>
    <property type="project" value="InterPro"/>
</dbReference>
<keyword evidence="2" id="KW-0813">Transport</keyword>
<dbReference type="PROSITE" id="PS50893">
    <property type="entry name" value="ABC_TRANSPORTER_2"/>
    <property type="match status" value="1"/>
</dbReference>
<dbReference type="Gene3D" id="3.40.50.300">
    <property type="entry name" value="P-loop containing nucleotide triphosphate hydrolases"/>
    <property type="match status" value="1"/>
</dbReference>
<sequence>MSSEILLEGKSLVKYFPHGSKGIFGKSDGFVQAVDGVNLVLRKGQTLGIVGESGCGKSTLARVLTRLIEPTSGNIILDGRDITKVSGKELQSLRRDIQMIFQDPFSSLNPRHSVGEIIASPMRIQNIVPKGNEKLRVQELMELVGLNPEHYNRYPHEFSGGQRQRIGIARALALNPKVIVADEPVSALDVSIQAQILNLLEQLQHDLGLSYVFIAHDLSVVRHIADEVAVMYLGKVVEIARPEVLYSAPAHPYTKALLSAVPSATPRASHMHSRIVLQGDVPSPINPPVGCRFAARCWKAQDICVAQEPALGSQSFTSQPEEGLVACHFPENSN</sequence>
<keyword evidence="3" id="KW-0547">Nucleotide-binding</keyword>
<dbReference type="GO" id="GO:0055085">
    <property type="term" value="P:transmembrane transport"/>
    <property type="evidence" value="ECO:0007669"/>
    <property type="project" value="UniProtKB-ARBA"/>
</dbReference>
<dbReference type="PANTHER" id="PTHR43776">
    <property type="entry name" value="TRANSPORT ATP-BINDING PROTEIN"/>
    <property type="match status" value="1"/>
</dbReference>
<evidence type="ECO:0000256" key="4">
    <source>
        <dbReference type="ARBA" id="ARBA00022840"/>
    </source>
</evidence>
<dbReference type="EMBL" id="CAFBQU010000002">
    <property type="protein sequence ID" value="CAB5059474.1"/>
    <property type="molecule type" value="Genomic_DNA"/>
</dbReference>
<evidence type="ECO:0000313" key="7">
    <source>
        <dbReference type="EMBL" id="CAB5059474.1"/>
    </source>
</evidence>
<dbReference type="PROSITE" id="PS00211">
    <property type="entry name" value="ABC_TRANSPORTER_1"/>
    <property type="match status" value="1"/>
</dbReference>
<proteinExistence type="inferred from homology"/>
<dbReference type="SMART" id="SM00382">
    <property type="entry name" value="AAA"/>
    <property type="match status" value="1"/>
</dbReference>
<dbReference type="GO" id="GO:0005524">
    <property type="term" value="F:ATP binding"/>
    <property type="evidence" value="ECO:0007669"/>
    <property type="project" value="UniProtKB-KW"/>
</dbReference>
<feature type="domain" description="ABC transporter" evidence="5">
    <location>
        <begin position="7"/>
        <end position="258"/>
    </location>
</feature>
<dbReference type="InterPro" id="IPR017871">
    <property type="entry name" value="ABC_transporter-like_CS"/>
</dbReference>
<dbReference type="NCBIfam" id="TIGR01727">
    <property type="entry name" value="oligo_HPY"/>
    <property type="match status" value="1"/>
</dbReference>
<reference evidence="7" key="1">
    <citation type="submission" date="2020-05" db="EMBL/GenBank/DDBJ databases">
        <authorList>
            <person name="Chiriac C."/>
            <person name="Salcher M."/>
            <person name="Ghai R."/>
            <person name="Kavagutti S V."/>
        </authorList>
    </citation>
    <scope>NUCLEOTIDE SEQUENCE</scope>
</reference>
<dbReference type="AlphaFoldDB" id="A0A6J7TZD9"/>
<dbReference type="EMBL" id="CAFBPN010000024">
    <property type="protein sequence ID" value="CAB5017056.1"/>
    <property type="molecule type" value="Genomic_DNA"/>
</dbReference>
<evidence type="ECO:0000256" key="1">
    <source>
        <dbReference type="ARBA" id="ARBA00005417"/>
    </source>
</evidence>
<dbReference type="InterPro" id="IPR013563">
    <property type="entry name" value="Oligopep_ABC_C"/>
</dbReference>
<dbReference type="FunFam" id="3.40.50.300:FF:000016">
    <property type="entry name" value="Oligopeptide ABC transporter ATP-binding component"/>
    <property type="match status" value="1"/>
</dbReference>
<organism evidence="7">
    <name type="scientific">freshwater metagenome</name>
    <dbReference type="NCBI Taxonomy" id="449393"/>
    <lineage>
        <taxon>unclassified sequences</taxon>
        <taxon>metagenomes</taxon>
        <taxon>ecological metagenomes</taxon>
    </lineage>
</organism>
<comment type="similarity">
    <text evidence="1">Belongs to the ABC transporter superfamily.</text>
</comment>
<accession>A0A6J7TZD9</accession>
<dbReference type="Pfam" id="PF00005">
    <property type="entry name" value="ABC_tran"/>
    <property type="match status" value="1"/>
</dbReference>
<dbReference type="InterPro" id="IPR050319">
    <property type="entry name" value="ABC_transp_ATP-bind"/>
</dbReference>
<evidence type="ECO:0000313" key="6">
    <source>
        <dbReference type="EMBL" id="CAB5017056.1"/>
    </source>
</evidence>
<protein>
    <submittedName>
        <fullName evidence="7">Unannotated protein</fullName>
    </submittedName>
</protein>
<dbReference type="NCBIfam" id="NF008453">
    <property type="entry name" value="PRK11308.1"/>
    <property type="match status" value="1"/>
</dbReference>
<evidence type="ECO:0000259" key="5">
    <source>
        <dbReference type="PROSITE" id="PS50893"/>
    </source>
</evidence>
<evidence type="ECO:0000256" key="2">
    <source>
        <dbReference type="ARBA" id="ARBA00022448"/>
    </source>
</evidence>
<dbReference type="Pfam" id="PF08352">
    <property type="entry name" value="oligo_HPY"/>
    <property type="match status" value="1"/>
</dbReference>
<keyword evidence="4" id="KW-0067">ATP-binding</keyword>
<dbReference type="PANTHER" id="PTHR43776:SF7">
    <property type="entry name" value="D,D-DIPEPTIDE TRANSPORT ATP-BINDING PROTEIN DDPF-RELATED"/>
    <property type="match status" value="1"/>
</dbReference>
<evidence type="ECO:0000256" key="3">
    <source>
        <dbReference type="ARBA" id="ARBA00022741"/>
    </source>
</evidence>